<dbReference type="PANTHER" id="PTHR43591">
    <property type="entry name" value="METHYLTRANSFERASE"/>
    <property type="match status" value="1"/>
</dbReference>
<dbReference type="GO" id="GO:0032259">
    <property type="term" value="P:methylation"/>
    <property type="evidence" value="ECO:0007669"/>
    <property type="project" value="UniProtKB-KW"/>
</dbReference>
<dbReference type="OrthoDB" id="2013972at2759"/>
<dbReference type="EMBL" id="ML119669">
    <property type="protein sequence ID" value="RPA82680.1"/>
    <property type="molecule type" value="Genomic_DNA"/>
</dbReference>
<proteinExistence type="predicted"/>
<reference evidence="2 3" key="1">
    <citation type="journal article" date="2018" name="Nat. Ecol. Evol.">
        <title>Pezizomycetes genomes reveal the molecular basis of ectomycorrhizal truffle lifestyle.</title>
        <authorList>
            <person name="Murat C."/>
            <person name="Payen T."/>
            <person name="Noel B."/>
            <person name="Kuo A."/>
            <person name="Morin E."/>
            <person name="Chen J."/>
            <person name="Kohler A."/>
            <person name="Krizsan K."/>
            <person name="Balestrini R."/>
            <person name="Da Silva C."/>
            <person name="Montanini B."/>
            <person name="Hainaut M."/>
            <person name="Levati E."/>
            <person name="Barry K.W."/>
            <person name="Belfiori B."/>
            <person name="Cichocki N."/>
            <person name="Clum A."/>
            <person name="Dockter R.B."/>
            <person name="Fauchery L."/>
            <person name="Guy J."/>
            <person name="Iotti M."/>
            <person name="Le Tacon F."/>
            <person name="Lindquist E.A."/>
            <person name="Lipzen A."/>
            <person name="Malagnac F."/>
            <person name="Mello A."/>
            <person name="Molinier V."/>
            <person name="Miyauchi S."/>
            <person name="Poulain J."/>
            <person name="Riccioni C."/>
            <person name="Rubini A."/>
            <person name="Sitrit Y."/>
            <person name="Splivallo R."/>
            <person name="Traeger S."/>
            <person name="Wang M."/>
            <person name="Zifcakova L."/>
            <person name="Wipf D."/>
            <person name="Zambonelli A."/>
            <person name="Paolocci F."/>
            <person name="Nowrousian M."/>
            <person name="Ottonello S."/>
            <person name="Baldrian P."/>
            <person name="Spatafora J.W."/>
            <person name="Henrissat B."/>
            <person name="Nagy L.G."/>
            <person name="Aury J.M."/>
            <person name="Wincker P."/>
            <person name="Grigoriev I.V."/>
            <person name="Bonfante P."/>
            <person name="Martin F.M."/>
        </authorList>
    </citation>
    <scope>NUCLEOTIDE SEQUENCE [LARGE SCALE GENOMIC DNA]</scope>
    <source>
        <strain evidence="2 3">RN42</strain>
    </source>
</reference>
<dbReference type="PANTHER" id="PTHR43591:SF24">
    <property type="entry name" value="2-METHOXY-6-POLYPRENYL-1,4-BENZOQUINOL METHYLASE, MITOCHONDRIAL"/>
    <property type="match status" value="1"/>
</dbReference>
<gene>
    <name evidence="2" type="ORF">BJ508DRAFT_369438</name>
</gene>
<dbReference type="CDD" id="cd02440">
    <property type="entry name" value="AdoMet_MTases"/>
    <property type="match status" value="1"/>
</dbReference>
<dbReference type="Proteomes" id="UP000275078">
    <property type="component" value="Unassembled WGS sequence"/>
</dbReference>
<evidence type="ECO:0000313" key="3">
    <source>
        <dbReference type="Proteomes" id="UP000275078"/>
    </source>
</evidence>
<protein>
    <submittedName>
        <fullName evidence="2">S-adenosyl-L-methionine-dependent methyltransferase</fullName>
    </submittedName>
</protein>
<evidence type="ECO:0000313" key="2">
    <source>
        <dbReference type="EMBL" id="RPA82680.1"/>
    </source>
</evidence>
<dbReference type="GO" id="GO:0008168">
    <property type="term" value="F:methyltransferase activity"/>
    <property type="evidence" value="ECO:0007669"/>
    <property type="project" value="UniProtKB-KW"/>
</dbReference>
<dbReference type="Gene3D" id="3.40.50.150">
    <property type="entry name" value="Vaccinia Virus protein VP39"/>
    <property type="match status" value="1"/>
</dbReference>
<dbReference type="STRING" id="1160509.A0A3N4IET9"/>
<evidence type="ECO:0000256" key="1">
    <source>
        <dbReference type="SAM" id="MobiDB-lite"/>
    </source>
</evidence>
<organism evidence="2 3">
    <name type="scientific">Ascobolus immersus RN42</name>
    <dbReference type="NCBI Taxonomy" id="1160509"/>
    <lineage>
        <taxon>Eukaryota</taxon>
        <taxon>Fungi</taxon>
        <taxon>Dikarya</taxon>
        <taxon>Ascomycota</taxon>
        <taxon>Pezizomycotina</taxon>
        <taxon>Pezizomycetes</taxon>
        <taxon>Pezizales</taxon>
        <taxon>Ascobolaceae</taxon>
        <taxon>Ascobolus</taxon>
    </lineage>
</organism>
<keyword evidence="3" id="KW-1185">Reference proteome</keyword>
<accession>A0A3N4IET9</accession>
<sequence length="340" mass="38089">MSDIKQEPIEIETGSGPSDSEYETDYSDTTSLSSTLYEYTYENGRRYGGPHAEKYMLPNDQKEEGRLDLRHHLWNLGLKGESFHVPIKPLVEQAKKEGRKLRVLDLGTGTGNWAVELADTYPDDVEVVGTDITPWQPTYVPPNVKFEIEDFNNSVWTFAEDGYDVVHGRNLIGSVEDWDQFMRNVYQVLKPGGLVELQETHITGAYSEDKTIESSVIPKYSEALAEASVKLGRRMDIAPELITITKNAGFPEATQTIVKSPMGVWPKNKRLKEMGAVGREIFNVGGAESYGLALMTRVLGWSVEDAKALCDQFKKDINNVKIHTIYPEFIISAFKPTASA</sequence>
<name>A0A3N4IET9_ASCIM</name>
<dbReference type="SUPFAM" id="SSF53335">
    <property type="entry name" value="S-adenosyl-L-methionine-dependent methyltransferases"/>
    <property type="match status" value="1"/>
</dbReference>
<feature type="region of interest" description="Disordered" evidence="1">
    <location>
        <begin position="1"/>
        <end position="30"/>
    </location>
</feature>
<dbReference type="AlphaFoldDB" id="A0A3N4IET9"/>
<dbReference type="InterPro" id="IPR029063">
    <property type="entry name" value="SAM-dependent_MTases_sf"/>
</dbReference>
<keyword evidence="2" id="KW-0808">Transferase</keyword>
<dbReference type="Pfam" id="PF13489">
    <property type="entry name" value="Methyltransf_23"/>
    <property type="match status" value="1"/>
</dbReference>
<keyword evidence="2" id="KW-0489">Methyltransferase</keyword>